<accession>A0A182PX05</accession>
<evidence type="ECO:0000259" key="1">
    <source>
        <dbReference type="PROSITE" id="PS50994"/>
    </source>
</evidence>
<reference evidence="2" key="2">
    <citation type="submission" date="2020-05" db="UniProtKB">
        <authorList>
            <consortium name="EnsemblMetazoa"/>
        </authorList>
    </citation>
    <scope>IDENTIFICATION</scope>
    <source>
        <strain evidence="2">Epiroticus2</strain>
    </source>
</reference>
<dbReference type="PROSITE" id="PS50994">
    <property type="entry name" value="INTEGRASE"/>
    <property type="match status" value="1"/>
</dbReference>
<dbReference type="GO" id="GO:0015074">
    <property type="term" value="P:DNA integration"/>
    <property type="evidence" value="ECO:0007669"/>
    <property type="project" value="InterPro"/>
</dbReference>
<evidence type="ECO:0000313" key="3">
    <source>
        <dbReference type="Proteomes" id="UP000075885"/>
    </source>
</evidence>
<organism evidence="2 3">
    <name type="scientific">Anopheles epiroticus</name>
    <dbReference type="NCBI Taxonomy" id="199890"/>
    <lineage>
        <taxon>Eukaryota</taxon>
        <taxon>Metazoa</taxon>
        <taxon>Ecdysozoa</taxon>
        <taxon>Arthropoda</taxon>
        <taxon>Hexapoda</taxon>
        <taxon>Insecta</taxon>
        <taxon>Pterygota</taxon>
        <taxon>Neoptera</taxon>
        <taxon>Endopterygota</taxon>
        <taxon>Diptera</taxon>
        <taxon>Nematocera</taxon>
        <taxon>Culicoidea</taxon>
        <taxon>Culicidae</taxon>
        <taxon>Anophelinae</taxon>
        <taxon>Anopheles</taxon>
    </lineage>
</organism>
<name>A0A182PX05_9DIPT</name>
<protein>
    <recommendedName>
        <fullName evidence="1">Integrase catalytic domain-containing protein</fullName>
    </recommendedName>
</protein>
<proteinExistence type="predicted"/>
<dbReference type="GO" id="GO:0003676">
    <property type="term" value="F:nucleic acid binding"/>
    <property type="evidence" value="ECO:0007669"/>
    <property type="project" value="InterPro"/>
</dbReference>
<evidence type="ECO:0000313" key="2">
    <source>
        <dbReference type="EnsemblMetazoa" id="AEPI011492-PA"/>
    </source>
</evidence>
<dbReference type="STRING" id="199890.A0A182PX05"/>
<keyword evidence="3" id="KW-1185">Reference proteome</keyword>
<dbReference type="PANTHER" id="PTHR47331:SF1">
    <property type="entry name" value="GAG-LIKE PROTEIN"/>
    <property type="match status" value="1"/>
</dbReference>
<dbReference type="AlphaFoldDB" id="A0A182PX05"/>
<dbReference type="Proteomes" id="UP000075885">
    <property type="component" value="Unassembled WGS sequence"/>
</dbReference>
<dbReference type="InterPro" id="IPR036397">
    <property type="entry name" value="RNaseH_sf"/>
</dbReference>
<reference evidence="3" key="1">
    <citation type="submission" date="2013-03" db="EMBL/GenBank/DDBJ databases">
        <title>The Genome Sequence of Anopheles epiroticus epiroticus2.</title>
        <authorList>
            <consortium name="The Broad Institute Genomics Platform"/>
            <person name="Neafsey D.E."/>
            <person name="Howell P."/>
            <person name="Walker B."/>
            <person name="Young S.K."/>
            <person name="Zeng Q."/>
            <person name="Gargeya S."/>
            <person name="Fitzgerald M."/>
            <person name="Haas B."/>
            <person name="Abouelleil A."/>
            <person name="Allen A.W."/>
            <person name="Alvarado L."/>
            <person name="Arachchi H.M."/>
            <person name="Berlin A.M."/>
            <person name="Chapman S.B."/>
            <person name="Gainer-Dewar J."/>
            <person name="Goldberg J."/>
            <person name="Griggs A."/>
            <person name="Gujja S."/>
            <person name="Hansen M."/>
            <person name="Howarth C."/>
            <person name="Imamovic A."/>
            <person name="Ireland A."/>
            <person name="Larimer J."/>
            <person name="McCowan C."/>
            <person name="Murphy C."/>
            <person name="Pearson M."/>
            <person name="Poon T.W."/>
            <person name="Priest M."/>
            <person name="Roberts A."/>
            <person name="Saif S."/>
            <person name="Shea T."/>
            <person name="Sisk P."/>
            <person name="Sykes S."/>
            <person name="Wortman J."/>
            <person name="Nusbaum C."/>
            <person name="Birren B."/>
        </authorList>
    </citation>
    <scope>NUCLEOTIDE SEQUENCE [LARGE SCALE GENOMIC DNA]</scope>
    <source>
        <strain evidence="3">Epiroticus2</strain>
    </source>
</reference>
<dbReference type="EnsemblMetazoa" id="AEPI011492-RA">
    <property type="protein sequence ID" value="AEPI011492-PA"/>
    <property type="gene ID" value="AEPI011492"/>
</dbReference>
<feature type="domain" description="Integrase catalytic" evidence="1">
    <location>
        <begin position="1"/>
        <end position="121"/>
    </location>
</feature>
<dbReference type="InterPro" id="IPR012337">
    <property type="entry name" value="RNaseH-like_sf"/>
</dbReference>
<dbReference type="InterPro" id="IPR001584">
    <property type="entry name" value="Integrase_cat-core"/>
</dbReference>
<dbReference type="PANTHER" id="PTHR47331">
    <property type="entry name" value="PHD-TYPE DOMAIN-CONTAINING PROTEIN"/>
    <property type="match status" value="1"/>
</dbReference>
<dbReference type="Gene3D" id="3.30.420.10">
    <property type="entry name" value="Ribonuclease H-like superfamily/Ribonuclease H"/>
    <property type="match status" value="1"/>
</dbReference>
<dbReference type="VEuPathDB" id="VectorBase:AEPI011492"/>
<dbReference type="SUPFAM" id="SSF53098">
    <property type="entry name" value="Ribonuclease H-like"/>
    <property type="match status" value="1"/>
</dbReference>
<sequence length="137" mass="14912">MYSDNCRNFVGAAKELSLLRKTHNNRAFQDELVELAAEKGIRFSFIPPRSPNFGGLWEANIKVAKRLFKAAAKGAQLNLVELQTLLHQITAILNSRPLTAIDATPRSIEALTPAHFLIGRASFAVPATVVDGDTKGA</sequence>